<keyword evidence="2" id="KW-1185">Reference proteome</keyword>
<reference evidence="3" key="1">
    <citation type="submission" date="2022-11" db="UniProtKB">
        <authorList>
            <consortium name="WormBaseParasite"/>
        </authorList>
    </citation>
    <scope>IDENTIFICATION</scope>
</reference>
<organism evidence="2 3">
    <name type="scientific">Plectus sambesii</name>
    <dbReference type="NCBI Taxonomy" id="2011161"/>
    <lineage>
        <taxon>Eukaryota</taxon>
        <taxon>Metazoa</taxon>
        <taxon>Ecdysozoa</taxon>
        <taxon>Nematoda</taxon>
        <taxon>Chromadorea</taxon>
        <taxon>Plectida</taxon>
        <taxon>Plectina</taxon>
        <taxon>Plectoidea</taxon>
        <taxon>Plectidae</taxon>
        <taxon>Plectus</taxon>
    </lineage>
</organism>
<protein>
    <submittedName>
        <fullName evidence="3">Uncharacterized protein</fullName>
    </submittedName>
</protein>
<evidence type="ECO:0000313" key="3">
    <source>
        <dbReference type="WBParaSite" id="PSAMB.scaffold10803size3824.g33621.t1"/>
    </source>
</evidence>
<accession>A0A914UKL7</accession>
<dbReference type="AlphaFoldDB" id="A0A914UKL7"/>
<name>A0A914UKL7_9BILA</name>
<dbReference type="WBParaSite" id="PSAMB.scaffold10803size3824.g33621.t1">
    <property type="protein sequence ID" value="PSAMB.scaffold10803size3824.g33621.t1"/>
    <property type="gene ID" value="PSAMB.scaffold10803size3824.g33621"/>
</dbReference>
<proteinExistence type="predicted"/>
<feature type="region of interest" description="Disordered" evidence="1">
    <location>
        <begin position="67"/>
        <end position="144"/>
    </location>
</feature>
<evidence type="ECO:0000313" key="2">
    <source>
        <dbReference type="Proteomes" id="UP000887566"/>
    </source>
</evidence>
<sequence>MPRRLGYRPQEAFCIGHGDGRRGRNVNGPTGLCERFPKRQDEERGVDETLALAATDARRDQRRKVQLLRAPGSATSAPSKPVSGTGRGRVQPRGPIKMREHRKTTPSNIAFANVKAEDHASPARQIIRQFGSDSGQSIDDVAHT</sequence>
<evidence type="ECO:0000256" key="1">
    <source>
        <dbReference type="SAM" id="MobiDB-lite"/>
    </source>
</evidence>
<dbReference type="Proteomes" id="UP000887566">
    <property type="component" value="Unplaced"/>
</dbReference>